<dbReference type="PANTHER" id="PTHR33480">
    <property type="entry name" value="SET DOMAIN-CONTAINING PROTEIN-RELATED"/>
    <property type="match status" value="1"/>
</dbReference>
<organism evidence="2 3">
    <name type="scientific">Merluccius polli</name>
    <name type="common">Benguela hake</name>
    <name type="synonym">Merluccius cadenati</name>
    <dbReference type="NCBI Taxonomy" id="89951"/>
    <lineage>
        <taxon>Eukaryota</taxon>
        <taxon>Metazoa</taxon>
        <taxon>Chordata</taxon>
        <taxon>Craniata</taxon>
        <taxon>Vertebrata</taxon>
        <taxon>Euteleostomi</taxon>
        <taxon>Actinopterygii</taxon>
        <taxon>Neopterygii</taxon>
        <taxon>Teleostei</taxon>
        <taxon>Neoteleostei</taxon>
        <taxon>Acanthomorphata</taxon>
        <taxon>Zeiogadaria</taxon>
        <taxon>Gadariae</taxon>
        <taxon>Gadiformes</taxon>
        <taxon>Gadoidei</taxon>
        <taxon>Merlucciidae</taxon>
        <taxon>Merluccius</taxon>
    </lineage>
</organism>
<evidence type="ECO:0000313" key="2">
    <source>
        <dbReference type="EMBL" id="KAK0148603.1"/>
    </source>
</evidence>
<dbReference type="PANTHER" id="PTHR33480:SF5">
    <property type="entry name" value="SI:DKEY-51D8.9"/>
    <property type="match status" value="1"/>
</dbReference>
<feature type="compositionally biased region" description="Basic residues" evidence="1">
    <location>
        <begin position="85"/>
        <end position="98"/>
    </location>
</feature>
<reference evidence="2" key="1">
    <citation type="journal article" date="2023" name="Front. Mar. Sci.">
        <title>A new Merluccius polli reference genome to investigate the effects of global change in West African waters.</title>
        <authorList>
            <person name="Mateo J.L."/>
            <person name="Blanco-Fernandez C."/>
            <person name="Garcia-Vazquez E."/>
            <person name="Machado-Schiaffino G."/>
        </authorList>
    </citation>
    <scope>NUCLEOTIDE SEQUENCE</scope>
    <source>
        <strain evidence="2">C29</strain>
        <tissue evidence="2">Fin</tissue>
    </source>
</reference>
<evidence type="ECO:0000256" key="1">
    <source>
        <dbReference type="SAM" id="MobiDB-lite"/>
    </source>
</evidence>
<keyword evidence="3" id="KW-1185">Reference proteome</keyword>
<dbReference type="AlphaFoldDB" id="A0AA47MXP2"/>
<name>A0AA47MXP2_MERPO</name>
<evidence type="ECO:0000313" key="3">
    <source>
        <dbReference type="Proteomes" id="UP001174136"/>
    </source>
</evidence>
<feature type="region of interest" description="Disordered" evidence="1">
    <location>
        <begin position="51"/>
        <end position="106"/>
    </location>
</feature>
<feature type="compositionally biased region" description="Acidic residues" evidence="1">
    <location>
        <begin position="71"/>
        <end position="81"/>
    </location>
</feature>
<dbReference type="EMBL" id="JAOPHQ010002007">
    <property type="protein sequence ID" value="KAK0148603.1"/>
    <property type="molecule type" value="Genomic_DNA"/>
</dbReference>
<feature type="region of interest" description="Disordered" evidence="1">
    <location>
        <begin position="1"/>
        <end position="32"/>
    </location>
</feature>
<sequence length="162" mass="18826">MAMEQGRLADFQGKSLEEINIDPTGKQSSWTSIRSLKMDLTEEVYEQDMEVSDVSLARSMEQKRSGSPQENEGESNSDGDDIPVQKKKSKTIRKPQKKRPWETEETNAVEKHMRNFILTCNVPRKEDCDKCLKSEPEALKNRDWKALKFYIKNRITALKRKM</sequence>
<gene>
    <name evidence="2" type="ORF">N1851_011040</name>
</gene>
<comment type="caution">
    <text evidence="2">The sequence shown here is derived from an EMBL/GenBank/DDBJ whole genome shotgun (WGS) entry which is preliminary data.</text>
</comment>
<proteinExistence type="predicted"/>
<protein>
    <submittedName>
        <fullName evidence="2">Uncharacterized protein</fullName>
    </submittedName>
</protein>
<dbReference type="Proteomes" id="UP001174136">
    <property type="component" value="Unassembled WGS sequence"/>
</dbReference>
<accession>A0AA47MXP2</accession>